<comment type="caution">
    <text evidence="1">The sequence shown here is derived from an EMBL/GenBank/DDBJ whole genome shotgun (WGS) entry which is preliminary data.</text>
</comment>
<dbReference type="AlphaFoldDB" id="A0AB37XP21"/>
<dbReference type="EMBL" id="RQTF01000834">
    <property type="protein sequence ID" value="RZH99722.1"/>
    <property type="molecule type" value="Genomic_DNA"/>
</dbReference>
<dbReference type="SUPFAM" id="SSF51412">
    <property type="entry name" value="Inosine monophosphate dehydrogenase (IMPDH)"/>
    <property type="match status" value="1"/>
</dbReference>
<gene>
    <name evidence="1" type="ORF">EIH03_17780</name>
</gene>
<evidence type="ECO:0000313" key="2">
    <source>
        <dbReference type="Proteomes" id="UP000294017"/>
    </source>
</evidence>
<organism evidence="1 2">
    <name type="scientific">Staphylococcus aureus</name>
    <dbReference type="NCBI Taxonomy" id="1280"/>
    <lineage>
        <taxon>Bacteria</taxon>
        <taxon>Bacillati</taxon>
        <taxon>Bacillota</taxon>
        <taxon>Bacilli</taxon>
        <taxon>Bacillales</taxon>
        <taxon>Staphylococcaceae</taxon>
        <taxon>Staphylococcus</taxon>
    </lineage>
</organism>
<keyword evidence="1" id="KW-0560">Oxidoreductase</keyword>
<evidence type="ECO:0000313" key="1">
    <source>
        <dbReference type="EMBL" id="RZH99722.1"/>
    </source>
</evidence>
<dbReference type="Proteomes" id="UP000294017">
    <property type="component" value="Unassembled WGS sequence"/>
</dbReference>
<protein>
    <submittedName>
        <fullName evidence="1">GMP reductase</fullName>
        <ecNumber evidence="1">1.7.1.7</ecNumber>
    </submittedName>
</protein>
<proteinExistence type="predicted"/>
<feature type="non-terminal residue" evidence="1">
    <location>
        <position position="1"/>
    </location>
</feature>
<sequence>TLADTLTEMQQDLQSSISYAGGKDLDSLRKVDYVIVRNSIFNGDRD</sequence>
<dbReference type="GO" id="GO:0003920">
    <property type="term" value="F:GMP reductase activity"/>
    <property type="evidence" value="ECO:0007669"/>
    <property type="project" value="UniProtKB-EC"/>
</dbReference>
<reference evidence="1 2" key="1">
    <citation type="submission" date="2018-11" db="EMBL/GenBank/DDBJ databases">
        <title>Genomic profiling of Staphylococcus species from a Poultry farm system in KwaZulu-Natal, South Africa.</title>
        <authorList>
            <person name="Amoako D.G."/>
            <person name="Somboro A.M."/>
            <person name="Abia A.L.K."/>
            <person name="Bester L.A."/>
            <person name="Essack S.Y."/>
        </authorList>
    </citation>
    <scope>NUCLEOTIDE SEQUENCE [LARGE SCALE GENOMIC DNA]</scope>
    <source>
        <strain evidence="1 2">SA12</strain>
    </source>
</reference>
<dbReference type="EC" id="1.7.1.7" evidence="1"/>
<accession>A0AB37XP21</accession>
<name>A0AB37XP21_STAAU</name>